<comment type="caution">
    <text evidence="2">The sequence shown here is derived from an EMBL/GenBank/DDBJ whole genome shotgun (WGS) entry which is preliminary data.</text>
</comment>
<dbReference type="Proteomes" id="UP000188268">
    <property type="component" value="Unassembled WGS sequence"/>
</dbReference>
<evidence type="ECO:0000313" key="2">
    <source>
        <dbReference type="EMBL" id="OMO53059.1"/>
    </source>
</evidence>
<accession>A0A1R3G4P3</accession>
<dbReference type="AlphaFoldDB" id="A0A1R3G4P3"/>
<feature type="compositionally biased region" description="Basic residues" evidence="1">
    <location>
        <begin position="1"/>
        <end position="15"/>
    </location>
</feature>
<evidence type="ECO:0000313" key="3">
    <source>
        <dbReference type="Proteomes" id="UP000188268"/>
    </source>
</evidence>
<feature type="region of interest" description="Disordered" evidence="1">
    <location>
        <begin position="1"/>
        <end position="23"/>
    </location>
</feature>
<name>A0A1R3G4P3_COCAP</name>
<reference evidence="2 3" key="1">
    <citation type="submission" date="2013-09" db="EMBL/GenBank/DDBJ databases">
        <title>Corchorus capsularis genome sequencing.</title>
        <authorList>
            <person name="Alam M."/>
            <person name="Haque M.S."/>
            <person name="Islam M.S."/>
            <person name="Emdad E.M."/>
            <person name="Islam M.M."/>
            <person name="Ahmed B."/>
            <person name="Halim A."/>
            <person name="Hossen Q.M.M."/>
            <person name="Hossain M.Z."/>
            <person name="Ahmed R."/>
            <person name="Khan M.M."/>
            <person name="Islam R."/>
            <person name="Rashid M.M."/>
            <person name="Khan S.A."/>
            <person name="Rahman M.S."/>
            <person name="Alam M."/>
        </authorList>
    </citation>
    <scope>NUCLEOTIDE SEQUENCE [LARGE SCALE GENOMIC DNA]</scope>
    <source>
        <strain evidence="3">cv. CVL-1</strain>
        <tissue evidence="2">Whole seedling</tissue>
    </source>
</reference>
<proteinExistence type="predicted"/>
<organism evidence="2 3">
    <name type="scientific">Corchorus capsularis</name>
    <name type="common">Jute</name>
    <dbReference type="NCBI Taxonomy" id="210143"/>
    <lineage>
        <taxon>Eukaryota</taxon>
        <taxon>Viridiplantae</taxon>
        <taxon>Streptophyta</taxon>
        <taxon>Embryophyta</taxon>
        <taxon>Tracheophyta</taxon>
        <taxon>Spermatophyta</taxon>
        <taxon>Magnoliopsida</taxon>
        <taxon>eudicotyledons</taxon>
        <taxon>Gunneridae</taxon>
        <taxon>Pentapetalae</taxon>
        <taxon>rosids</taxon>
        <taxon>malvids</taxon>
        <taxon>Malvales</taxon>
        <taxon>Malvaceae</taxon>
        <taxon>Grewioideae</taxon>
        <taxon>Apeibeae</taxon>
        <taxon>Corchorus</taxon>
    </lineage>
</organism>
<dbReference type="EMBL" id="AWWV01015331">
    <property type="protein sequence ID" value="OMO53059.1"/>
    <property type="molecule type" value="Genomic_DNA"/>
</dbReference>
<dbReference type="Gramene" id="OMO53059">
    <property type="protein sequence ID" value="OMO53059"/>
    <property type="gene ID" value="CCACVL1_28910"/>
</dbReference>
<evidence type="ECO:0000256" key="1">
    <source>
        <dbReference type="SAM" id="MobiDB-lite"/>
    </source>
</evidence>
<sequence length="65" mass="7322">MACKRQMKTRGRNRGKPMPCNPSQRMELHVIGESDLMEKGFAGDITTILGQLGVNFLVLQKRLYG</sequence>
<protein>
    <submittedName>
        <fullName evidence="2">Uncharacterized protein</fullName>
    </submittedName>
</protein>
<keyword evidence="3" id="KW-1185">Reference proteome</keyword>
<gene>
    <name evidence="2" type="ORF">CCACVL1_28910</name>
</gene>